<organism evidence="1 2">
    <name type="scientific">Leptospira idonii</name>
    <dbReference type="NCBI Taxonomy" id="1193500"/>
    <lineage>
        <taxon>Bacteria</taxon>
        <taxon>Pseudomonadati</taxon>
        <taxon>Spirochaetota</taxon>
        <taxon>Spirochaetia</taxon>
        <taxon>Leptospirales</taxon>
        <taxon>Leptospiraceae</taxon>
        <taxon>Leptospira</taxon>
    </lineage>
</organism>
<protein>
    <submittedName>
        <fullName evidence="1">Uncharacterized protein</fullName>
    </submittedName>
</protein>
<dbReference type="EMBL" id="RQHW01000079">
    <property type="protein sequence ID" value="TGN17125.1"/>
    <property type="molecule type" value="Genomic_DNA"/>
</dbReference>
<dbReference type="AlphaFoldDB" id="A0A4R9LTR4"/>
<reference evidence="1" key="1">
    <citation type="journal article" date="2019" name="PLoS Negl. Trop. Dis.">
        <title>Revisiting the worldwide diversity of Leptospira species in the environment.</title>
        <authorList>
            <person name="Vincent A.T."/>
            <person name="Schiettekatte O."/>
            <person name="Bourhy P."/>
            <person name="Veyrier F.J."/>
            <person name="Picardeau M."/>
        </authorList>
    </citation>
    <scope>NUCLEOTIDE SEQUENCE [LARGE SCALE GENOMIC DNA]</scope>
    <source>
        <strain evidence="1">201300427</strain>
    </source>
</reference>
<evidence type="ECO:0000313" key="1">
    <source>
        <dbReference type="EMBL" id="TGN17125.1"/>
    </source>
</evidence>
<evidence type="ECO:0000313" key="2">
    <source>
        <dbReference type="Proteomes" id="UP000298058"/>
    </source>
</evidence>
<gene>
    <name evidence="1" type="ORF">EHS15_18290</name>
</gene>
<accession>A0A4R9LTR4</accession>
<proteinExistence type="predicted"/>
<dbReference type="NCBIfam" id="NF047736">
    <property type="entry name" value="LIC_10202_fam"/>
    <property type="match status" value="1"/>
</dbReference>
<comment type="caution">
    <text evidence="1">The sequence shown here is derived from an EMBL/GenBank/DDBJ whole genome shotgun (WGS) entry which is preliminary data.</text>
</comment>
<keyword evidence="2" id="KW-1185">Reference proteome</keyword>
<dbReference type="Proteomes" id="UP000298058">
    <property type="component" value="Unassembled WGS sequence"/>
</dbReference>
<dbReference type="RefSeq" id="WP_135762032.1">
    <property type="nucleotide sequence ID" value="NZ_RQHW01000079.1"/>
</dbReference>
<name>A0A4R9LTR4_9LEPT</name>
<sequence>MEQEPLFTPSPFLEIRDPQLNVKEIMRDLESKIPLSPSNEIDWERVSQMQFQPESPEGFRKFDPAGTAHLFEKGIAPPKFTNPKLWFIKGPLKFLFNRFIGFYSLVDKKLSENRIRAFFSVLHELIRIGKRVQRLETRFEGFYKDYLLHSDRNRQANLNFGWATNQYFDDSGLTQDWNLVLDDLKASGKTLVLFPEWGEILKQLTFQTIPFLSITNQPSEHDFILKKISSNIQLVESLFPLEKNVSQKMNVILFLPLNRFPSHHLETIFAELSRWMQPNHHLYFSVQSEPDAKNRPFADVHVSKIDLKLLSGYLSGFGFSKERDLSVSDNLKVIKYTKIS</sequence>
<dbReference type="OrthoDB" id="334924at2"/>